<proteinExistence type="inferred from homology"/>
<dbReference type="PRINTS" id="PR00463">
    <property type="entry name" value="EP450I"/>
</dbReference>
<dbReference type="PRINTS" id="PR00385">
    <property type="entry name" value="P450"/>
</dbReference>
<dbReference type="STRING" id="145388.A0A0D2JTP1"/>
<dbReference type="PROSITE" id="PS00086">
    <property type="entry name" value="CYTOCHROME_P450"/>
    <property type="match status" value="1"/>
</dbReference>
<dbReference type="InterPro" id="IPR001128">
    <property type="entry name" value="Cyt_P450"/>
</dbReference>
<dbReference type="RefSeq" id="XP_013901302.1">
    <property type="nucleotide sequence ID" value="XM_014045848.1"/>
</dbReference>
<dbReference type="EMBL" id="KK101083">
    <property type="protein sequence ID" value="KIZ02283.1"/>
    <property type="molecule type" value="Genomic_DNA"/>
</dbReference>
<evidence type="ECO:0000256" key="8">
    <source>
        <dbReference type="RuleBase" id="RU000461"/>
    </source>
</evidence>
<protein>
    <submittedName>
        <fullName evidence="9">Abscisic acid 8'-hydroxylase 3</fullName>
        <ecNumber evidence="9">1.14.13.93</ecNumber>
    </submittedName>
</protein>
<dbReference type="PANTHER" id="PTHR24286:SF384">
    <property type="entry name" value="P450, PUTATIVE (EUROFUNG)-RELATED"/>
    <property type="match status" value="1"/>
</dbReference>
<evidence type="ECO:0000256" key="2">
    <source>
        <dbReference type="ARBA" id="ARBA00022617"/>
    </source>
</evidence>
<gene>
    <name evidence="9" type="ORF">MNEG_5678</name>
</gene>
<organism evidence="9 10">
    <name type="scientific">Monoraphidium neglectum</name>
    <dbReference type="NCBI Taxonomy" id="145388"/>
    <lineage>
        <taxon>Eukaryota</taxon>
        <taxon>Viridiplantae</taxon>
        <taxon>Chlorophyta</taxon>
        <taxon>core chlorophytes</taxon>
        <taxon>Chlorophyceae</taxon>
        <taxon>CS clade</taxon>
        <taxon>Sphaeropleales</taxon>
        <taxon>Selenastraceae</taxon>
        <taxon>Monoraphidium</taxon>
    </lineage>
</organism>
<dbReference type="SUPFAM" id="SSF48264">
    <property type="entry name" value="Cytochrome P450"/>
    <property type="match status" value="1"/>
</dbReference>
<evidence type="ECO:0000256" key="1">
    <source>
        <dbReference type="ARBA" id="ARBA00010617"/>
    </source>
</evidence>
<keyword evidence="6 8" id="KW-0503">Monooxygenase</keyword>
<evidence type="ECO:0000256" key="5">
    <source>
        <dbReference type="ARBA" id="ARBA00023004"/>
    </source>
</evidence>
<dbReference type="InterPro" id="IPR036396">
    <property type="entry name" value="Cyt_P450_sf"/>
</dbReference>
<evidence type="ECO:0000256" key="4">
    <source>
        <dbReference type="ARBA" id="ARBA00023002"/>
    </source>
</evidence>
<dbReference type="Pfam" id="PF00067">
    <property type="entry name" value="p450"/>
    <property type="match status" value="1"/>
</dbReference>
<dbReference type="GO" id="GO:0016705">
    <property type="term" value="F:oxidoreductase activity, acting on paired donors, with incorporation or reduction of molecular oxygen"/>
    <property type="evidence" value="ECO:0007669"/>
    <property type="project" value="InterPro"/>
</dbReference>
<dbReference type="EC" id="1.14.13.93" evidence="9"/>
<dbReference type="AlphaFoldDB" id="A0A0D2JTP1"/>
<comment type="similarity">
    <text evidence="1 8">Belongs to the cytochrome P450 family.</text>
</comment>
<dbReference type="InterPro" id="IPR017972">
    <property type="entry name" value="Cyt_P450_CS"/>
</dbReference>
<evidence type="ECO:0000256" key="7">
    <source>
        <dbReference type="PIRSR" id="PIRSR602401-1"/>
    </source>
</evidence>
<dbReference type="GO" id="GO:0005506">
    <property type="term" value="F:iron ion binding"/>
    <property type="evidence" value="ECO:0007669"/>
    <property type="project" value="InterPro"/>
</dbReference>
<dbReference type="GO" id="GO:0016125">
    <property type="term" value="P:sterol metabolic process"/>
    <property type="evidence" value="ECO:0007669"/>
    <property type="project" value="TreeGrafter"/>
</dbReference>
<evidence type="ECO:0000256" key="3">
    <source>
        <dbReference type="ARBA" id="ARBA00022723"/>
    </source>
</evidence>
<feature type="binding site" description="axial binding residue" evidence="7">
    <location>
        <position position="353"/>
    </location>
    <ligand>
        <name>heme</name>
        <dbReference type="ChEBI" id="CHEBI:30413"/>
    </ligand>
    <ligandPart>
        <name>Fe</name>
        <dbReference type="ChEBI" id="CHEBI:18248"/>
    </ligandPart>
</feature>
<dbReference type="Gene3D" id="1.10.630.10">
    <property type="entry name" value="Cytochrome P450"/>
    <property type="match status" value="1"/>
</dbReference>
<evidence type="ECO:0000313" key="10">
    <source>
        <dbReference type="Proteomes" id="UP000054498"/>
    </source>
</evidence>
<name>A0A0D2JTP1_9CHLO</name>
<dbReference type="KEGG" id="mng:MNEG_5678"/>
<comment type="cofactor">
    <cofactor evidence="7">
        <name>heme</name>
        <dbReference type="ChEBI" id="CHEBI:30413"/>
    </cofactor>
</comment>
<dbReference type="PANTHER" id="PTHR24286">
    <property type="entry name" value="CYTOCHROME P450 26"/>
    <property type="match status" value="1"/>
</dbReference>
<dbReference type="OrthoDB" id="545871at2759"/>
<keyword evidence="4 8" id="KW-0560">Oxidoreductase</keyword>
<keyword evidence="3 7" id="KW-0479">Metal-binding</keyword>
<dbReference type="GeneID" id="25738555"/>
<dbReference type="GO" id="GO:0020037">
    <property type="term" value="F:heme binding"/>
    <property type="evidence" value="ECO:0007669"/>
    <property type="project" value="InterPro"/>
</dbReference>
<reference evidence="9 10" key="1">
    <citation type="journal article" date="2013" name="BMC Genomics">
        <title>Reconstruction of the lipid metabolism for the microalga Monoraphidium neglectum from its genome sequence reveals characteristics suitable for biofuel production.</title>
        <authorList>
            <person name="Bogen C."/>
            <person name="Al-Dilaimi A."/>
            <person name="Albersmeier A."/>
            <person name="Wichmann J."/>
            <person name="Grundmann M."/>
            <person name="Rupp O."/>
            <person name="Lauersen K.J."/>
            <person name="Blifernez-Klassen O."/>
            <person name="Kalinowski J."/>
            <person name="Goesmann A."/>
            <person name="Mussgnug J.H."/>
            <person name="Kruse O."/>
        </authorList>
    </citation>
    <scope>NUCLEOTIDE SEQUENCE [LARGE SCALE GENOMIC DNA]</scope>
    <source>
        <strain evidence="9 10">SAG 48.87</strain>
    </source>
</reference>
<dbReference type="InterPro" id="IPR002401">
    <property type="entry name" value="Cyt_P450_E_grp-I"/>
</dbReference>
<evidence type="ECO:0000256" key="6">
    <source>
        <dbReference type="ARBA" id="ARBA00023033"/>
    </source>
</evidence>
<dbReference type="Proteomes" id="UP000054498">
    <property type="component" value="Unassembled WGS sequence"/>
</dbReference>
<sequence>MGEFLLQPAVTTCTGDLAREVLTSEGDKTTVGWPAHFDELFGKEAMILQKGEGHRALRALMQPAFTAEAVGGFVPRISEIAGSYLSSWAGQGGPVKGYDSLKQMAFDVILQVVLGKRCAPDEAREMLRLFTIWTQGLFTVLPYDLPFLAYGKATRARQALGVYTRAAIKAAREAAEAGEPPGGMLATMLAKDADGNGLSDQQCEDNIIGLLFAGHDTSTTTLSLILWRLANNPGAWQALRREQEALAAAEAAAGRGLDGQSLKGMVYTEAVIREAMRCNNVVGGMPRLAARDFELGGHRVEEGQTLLVPLTYLTKHDPRWGGDDEFRPERWLEGGKDAAQSWIMPFGAGNRYCIGAPLAMAEAKVFLALLARGYDFRVANAANVAWTTTPPMAVPKCGLPLTVVARS</sequence>
<keyword evidence="5 7" id="KW-0408">Iron</keyword>
<accession>A0A0D2JTP1</accession>
<keyword evidence="2 7" id="KW-0349">Heme</keyword>
<evidence type="ECO:0000313" key="9">
    <source>
        <dbReference type="EMBL" id="KIZ02283.1"/>
    </source>
</evidence>
<dbReference type="GO" id="GO:0004497">
    <property type="term" value="F:monooxygenase activity"/>
    <property type="evidence" value="ECO:0007669"/>
    <property type="project" value="UniProtKB-KW"/>
</dbReference>
<keyword evidence="10" id="KW-1185">Reference proteome</keyword>